<feature type="transmembrane region" description="Helical" evidence="1">
    <location>
        <begin position="133"/>
        <end position="154"/>
    </location>
</feature>
<evidence type="ECO:0000313" key="4">
    <source>
        <dbReference type="EMBL" id="SNT43308.1"/>
    </source>
</evidence>
<organism evidence="4 5">
    <name type="scientific">Granulicella rosea</name>
    <dbReference type="NCBI Taxonomy" id="474952"/>
    <lineage>
        <taxon>Bacteria</taxon>
        <taxon>Pseudomonadati</taxon>
        <taxon>Acidobacteriota</taxon>
        <taxon>Terriglobia</taxon>
        <taxon>Terriglobales</taxon>
        <taxon>Acidobacteriaceae</taxon>
        <taxon>Granulicella</taxon>
    </lineage>
</organism>
<feature type="domain" description="Acyltransferase 3" evidence="2">
    <location>
        <begin position="6"/>
        <end position="299"/>
    </location>
</feature>
<keyword evidence="1" id="KW-0472">Membrane</keyword>
<dbReference type="InterPro" id="IPR043968">
    <property type="entry name" value="SGNH"/>
</dbReference>
<dbReference type="PANTHER" id="PTHR23028">
    <property type="entry name" value="ACETYLTRANSFERASE"/>
    <property type="match status" value="1"/>
</dbReference>
<feature type="transmembrane region" description="Helical" evidence="1">
    <location>
        <begin position="288"/>
        <end position="306"/>
    </location>
</feature>
<accession>A0A239MMV3</accession>
<sequence length="609" mass="66891">MFAPGGYVGVDIFFVISGYLITSILVRDISNGRFSLSTFYERRCRRILPPLVVVLLGTIALAYIYLLPVDLIDYAKSLCATVFSASNIYFWTKESYFSASGPLLHTWSLSVEEQFYVVFPLFLATVYRYKRDWMARAIVVVAILSFCLSVYSQYRWPTTNFYMPTTRAWELMVGSIVALRAFPHPEKPLTRAMIAALGLASMLVPILTYTAATPFPGLAALPPCLGAALVIISGEGEKPTWLGSILSLRPIVFVGSISYSLYLVHWPLIIFGEDGFLHFVSLSHRVNLLIFIATCLALASLMYYFVENPFRAKKILGSKPSILIASGIGIAAIAAVGLSMLALHGMASRYPPEALKIARWYRDPSEIAQFRQGTCFVAFPEPYSEYSPATCLHLDPQRKNVLLMGDSHAAAAWAALSADIAPANLLQATASNCKPFLLKGARTDCAQLMAYVFGQFLPRNKVDAIVVTARWKDSDLVELAHLADWAHKNNTPLIVLGPAVEYDAPLPVLLAYGIRAHDAGLANKHRITLIDGLDKQMQTDAANLWHVPYISLVNATCTAGTCVETVPEHGAAGGDSVPMLFDHDHYTQTGAAYIFACLRQSGQLDAVPR</sequence>
<dbReference type="Proteomes" id="UP000198356">
    <property type="component" value="Unassembled WGS sequence"/>
</dbReference>
<dbReference type="InterPro" id="IPR002656">
    <property type="entry name" value="Acyl_transf_3_dom"/>
</dbReference>
<keyword evidence="1" id="KW-1133">Transmembrane helix</keyword>
<dbReference type="Pfam" id="PF19040">
    <property type="entry name" value="SGNH"/>
    <property type="match status" value="1"/>
</dbReference>
<dbReference type="AlphaFoldDB" id="A0A239MMV3"/>
<dbReference type="PANTHER" id="PTHR23028:SF53">
    <property type="entry name" value="ACYL_TRANSF_3 DOMAIN-CONTAINING PROTEIN"/>
    <property type="match status" value="1"/>
</dbReference>
<reference evidence="4 5" key="1">
    <citation type="submission" date="2017-06" db="EMBL/GenBank/DDBJ databases">
        <authorList>
            <person name="Kim H.J."/>
            <person name="Triplett B.A."/>
        </authorList>
    </citation>
    <scope>NUCLEOTIDE SEQUENCE [LARGE SCALE GENOMIC DNA]</scope>
    <source>
        <strain evidence="4 5">DSM 18704</strain>
    </source>
</reference>
<name>A0A239MMV3_9BACT</name>
<feature type="transmembrane region" description="Helical" evidence="1">
    <location>
        <begin position="246"/>
        <end position="268"/>
    </location>
</feature>
<keyword evidence="4" id="KW-0808">Transferase</keyword>
<dbReference type="GO" id="GO:0016747">
    <property type="term" value="F:acyltransferase activity, transferring groups other than amino-acyl groups"/>
    <property type="evidence" value="ECO:0007669"/>
    <property type="project" value="InterPro"/>
</dbReference>
<dbReference type="EMBL" id="FZOU01000015">
    <property type="protein sequence ID" value="SNT43308.1"/>
    <property type="molecule type" value="Genomic_DNA"/>
</dbReference>
<keyword evidence="4" id="KW-0378">Hydrolase</keyword>
<keyword evidence="4" id="KW-0012">Acyltransferase</keyword>
<keyword evidence="1" id="KW-0812">Transmembrane</keyword>
<gene>
    <name evidence="4" type="ORF">SAMN05421770_11530</name>
</gene>
<dbReference type="GO" id="GO:0009103">
    <property type="term" value="P:lipopolysaccharide biosynthetic process"/>
    <property type="evidence" value="ECO:0007669"/>
    <property type="project" value="TreeGrafter"/>
</dbReference>
<feature type="transmembrane region" description="Helical" evidence="1">
    <location>
        <begin position="189"/>
        <end position="209"/>
    </location>
</feature>
<protein>
    <submittedName>
        <fullName evidence="4">Peptidoglycan/LPS O-acetylase OafA/YrhL, contains acyltransferase and SGNH-hydrolase domains</fullName>
    </submittedName>
</protein>
<evidence type="ECO:0000256" key="1">
    <source>
        <dbReference type="SAM" id="Phobius"/>
    </source>
</evidence>
<feature type="transmembrane region" description="Helical" evidence="1">
    <location>
        <begin position="6"/>
        <end position="26"/>
    </location>
</feature>
<feature type="transmembrane region" description="Helical" evidence="1">
    <location>
        <begin position="322"/>
        <end position="343"/>
    </location>
</feature>
<dbReference type="InterPro" id="IPR050879">
    <property type="entry name" value="Acyltransferase_3"/>
</dbReference>
<keyword evidence="5" id="KW-1185">Reference proteome</keyword>
<proteinExistence type="predicted"/>
<feature type="transmembrane region" description="Helical" evidence="1">
    <location>
        <begin position="47"/>
        <end position="68"/>
    </location>
</feature>
<dbReference type="GO" id="GO:0016020">
    <property type="term" value="C:membrane"/>
    <property type="evidence" value="ECO:0007669"/>
    <property type="project" value="TreeGrafter"/>
</dbReference>
<feature type="domain" description="SGNH" evidence="3">
    <location>
        <begin position="388"/>
        <end position="595"/>
    </location>
</feature>
<evidence type="ECO:0000313" key="5">
    <source>
        <dbReference type="Proteomes" id="UP000198356"/>
    </source>
</evidence>
<dbReference type="Pfam" id="PF01757">
    <property type="entry name" value="Acyl_transf_3"/>
    <property type="match status" value="1"/>
</dbReference>
<evidence type="ECO:0000259" key="3">
    <source>
        <dbReference type="Pfam" id="PF19040"/>
    </source>
</evidence>
<dbReference type="GO" id="GO:0016787">
    <property type="term" value="F:hydrolase activity"/>
    <property type="evidence" value="ECO:0007669"/>
    <property type="project" value="UniProtKB-KW"/>
</dbReference>
<evidence type="ECO:0000259" key="2">
    <source>
        <dbReference type="Pfam" id="PF01757"/>
    </source>
</evidence>